<keyword evidence="1 2" id="KW-0238">DNA-binding</keyword>
<feature type="domain" description="HTH tetR-type" evidence="3">
    <location>
        <begin position="16"/>
        <end position="76"/>
    </location>
</feature>
<dbReference type="AlphaFoldDB" id="A0A933L563"/>
<dbReference type="InterPro" id="IPR036271">
    <property type="entry name" value="Tet_transcr_reg_TetR-rel_C_sf"/>
</dbReference>
<dbReference type="GO" id="GO:0003700">
    <property type="term" value="F:DNA-binding transcription factor activity"/>
    <property type="evidence" value="ECO:0007669"/>
    <property type="project" value="TreeGrafter"/>
</dbReference>
<evidence type="ECO:0000313" key="5">
    <source>
        <dbReference type="Proteomes" id="UP000782610"/>
    </source>
</evidence>
<evidence type="ECO:0000313" key="4">
    <source>
        <dbReference type="EMBL" id="MBI4923088.1"/>
    </source>
</evidence>
<dbReference type="Pfam" id="PF00440">
    <property type="entry name" value="TetR_N"/>
    <property type="match status" value="1"/>
</dbReference>
<gene>
    <name evidence="4" type="ORF">HY834_15195</name>
</gene>
<dbReference type="SUPFAM" id="SSF48498">
    <property type="entry name" value="Tetracyclin repressor-like, C-terminal domain"/>
    <property type="match status" value="1"/>
</dbReference>
<dbReference type="PROSITE" id="PS50977">
    <property type="entry name" value="HTH_TETR_2"/>
    <property type="match status" value="1"/>
</dbReference>
<evidence type="ECO:0000259" key="3">
    <source>
        <dbReference type="PROSITE" id="PS50977"/>
    </source>
</evidence>
<comment type="caution">
    <text evidence="4">The sequence shown here is derived from an EMBL/GenBank/DDBJ whole genome shotgun (WGS) entry which is preliminary data.</text>
</comment>
<dbReference type="EMBL" id="JACRAF010000044">
    <property type="protein sequence ID" value="MBI4923088.1"/>
    <property type="molecule type" value="Genomic_DNA"/>
</dbReference>
<dbReference type="GO" id="GO:0045892">
    <property type="term" value="P:negative regulation of DNA-templated transcription"/>
    <property type="evidence" value="ECO:0007669"/>
    <property type="project" value="InterPro"/>
</dbReference>
<dbReference type="Pfam" id="PF08362">
    <property type="entry name" value="TetR_C_3"/>
    <property type="match status" value="1"/>
</dbReference>
<dbReference type="InterPro" id="IPR001647">
    <property type="entry name" value="HTH_TetR"/>
</dbReference>
<dbReference type="Proteomes" id="UP000782610">
    <property type="component" value="Unassembled WGS sequence"/>
</dbReference>
<dbReference type="PANTHER" id="PTHR30055:SF196">
    <property type="entry name" value="HTH-TYPE TRANSCRIPTIONAL REGULATOR RUTR"/>
    <property type="match status" value="1"/>
</dbReference>
<organism evidence="4 5">
    <name type="scientific">Devosia nanyangense</name>
    <dbReference type="NCBI Taxonomy" id="1228055"/>
    <lineage>
        <taxon>Bacteria</taxon>
        <taxon>Pseudomonadati</taxon>
        <taxon>Pseudomonadota</taxon>
        <taxon>Alphaproteobacteria</taxon>
        <taxon>Hyphomicrobiales</taxon>
        <taxon>Devosiaceae</taxon>
        <taxon>Devosia</taxon>
    </lineage>
</organism>
<dbReference type="PANTHER" id="PTHR30055">
    <property type="entry name" value="HTH-TYPE TRANSCRIPTIONAL REGULATOR RUTR"/>
    <property type="match status" value="1"/>
</dbReference>
<dbReference type="GO" id="GO:0000976">
    <property type="term" value="F:transcription cis-regulatory region binding"/>
    <property type="evidence" value="ECO:0007669"/>
    <property type="project" value="TreeGrafter"/>
</dbReference>
<dbReference type="PRINTS" id="PR00455">
    <property type="entry name" value="HTHTETR"/>
</dbReference>
<sequence>MTDTPAKARPRTRIQREKQDVILDAALNVFSTHGFRGATIDQIAEAAGMSKPNLLYYFTSKEEIHRRLLTGMLDLWLDPLRALDAEGDPMPELRSYIRRKLEMARDFPRESRLFANEMLQGAPHAIDVLEGELKTLVDDKAKVIESWMAEGKIRRTDPYHLIFSIWATTQHYADFDVQVRAVLGKDRGGDGRFEDAARFLEHLFMDGLRPAKG</sequence>
<accession>A0A933L563</accession>
<name>A0A933L563_9HYPH</name>
<dbReference type="InterPro" id="IPR050109">
    <property type="entry name" value="HTH-type_TetR-like_transc_reg"/>
</dbReference>
<dbReference type="Gene3D" id="1.10.10.60">
    <property type="entry name" value="Homeodomain-like"/>
    <property type="match status" value="1"/>
</dbReference>
<protein>
    <submittedName>
        <fullName evidence="4">TetR/AcrR family transcriptional regulator</fullName>
    </submittedName>
</protein>
<dbReference type="Gene3D" id="1.10.357.10">
    <property type="entry name" value="Tetracycline Repressor, domain 2"/>
    <property type="match status" value="1"/>
</dbReference>
<evidence type="ECO:0000256" key="2">
    <source>
        <dbReference type="PROSITE-ProRule" id="PRU00335"/>
    </source>
</evidence>
<dbReference type="InterPro" id="IPR009057">
    <property type="entry name" value="Homeodomain-like_sf"/>
</dbReference>
<evidence type="ECO:0000256" key="1">
    <source>
        <dbReference type="ARBA" id="ARBA00023125"/>
    </source>
</evidence>
<feature type="DNA-binding region" description="H-T-H motif" evidence="2">
    <location>
        <begin position="39"/>
        <end position="58"/>
    </location>
</feature>
<dbReference type="SUPFAM" id="SSF46689">
    <property type="entry name" value="Homeodomain-like"/>
    <property type="match status" value="1"/>
</dbReference>
<reference evidence="4" key="1">
    <citation type="submission" date="2020-07" db="EMBL/GenBank/DDBJ databases">
        <title>Huge and variable diversity of episymbiotic CPR bacteria and DPANN archaea in groundwater ecosystems.</title>
        <authorList>
            <person name="He C.Y."/>
            <person name="Keren R."/>
            <person name="Whittaker M."/>
            <person name="Farag I.F."/>
            <person name="Doudna J."/>
            <person name="Cate J.H.D."/>
            <person name="Banfield J.F."/>
        </authorList>
    </citation>
    <scope>NUCLEOTIDE SEQUENCE</scope>
    <source>
        <strain evidence="4">NC_groundwater_1586_Pr3_B-0.1um_66_15</strain>
    </source>
</reference>
<proteinExistence type="predicted"/>
<dbReference type="InterPro" id="IPR013573">
    <property type="entry name" value="Tscrpt_reg_YcdC_C"/>
</dbReference>